<gene>
    <name evidence="1" type="ORF">ILYODFUR_008285</name>
</gene>
<sequence length="91" mass="9709">MPSQGEERYGGKVVSCFKGWDLVQVLQTCRGASMTNGSPAYVIGTTSGTKNAAQLFPSESPRYNGRPGTAITATINTHFQSLRGARLTVEV</sequence>
<accession>A0ABV0SWN3</accession>
<reference evidence="1 2" key="1">
    <citation type="submission" date="2021-06" db="EMBL/GenBank/DDBJ databases">
        <authorList>
            <person name="Palmer J.M."/>
        </authorList>
    </citation>
    <scope>NUCLEOTIDE SEQUENCE [LARGE SCALE GENOMIC DNA]</scope>
    <source>
        <strain evidence="2">if_2019</strain>
        <tissue evidence="1">Muscle</tissue>
    </source>
</reference>
<evidence type="ECO:0000313" key="2">
    <source>
        <dbReference type="Proteomes" id="UP001482620"/>
    </source>
</evidence>
<protein>
    <submittedName>
        <fullName evidence="1">Uncharacterized protein</fullName>
    </submittedName>
</protein>
<dbReference type="EMBL" id="JAHRIQ010012138">
    <property type="protein sequence ID" value="MEQ2224516.1"/>
    <property type="molecule type" value="Genomic_DNA"/>
</dbReference>
<name>A0ABV0SWN3_9TELE</name>
<comment type="caution">
    <text evidence="1">The sequence shown here is derived from an EMBL/GenBank/DDBJ whole genome shotgun (WGS) entry which is preliminary data.</text>
</comment>
<proteinExistence type="predicted"/>
<keyword evidence="2" id="KW-1185">Reference proteome</keyword>
<dbReference type="Proteomes" id="UP001482620">
    <property type="component" value="Unassembled WGS sequence"/>
</dbReference>
<evidence type="ECO:0000313" key="1">
    <source>
        <dbReference type="EMBL" id="MEQ2224516.1"/>
    </source>
</evidence>
<organism evidence="1 2">
    <name type="scientific">Ilyodon furcidens</name>
    <name type="common">goldbreast splitfin</name>
    <dbReference type="NCBI Taxonomy" id="33524"/>
    <lineage>
        <taxon>Eukaryota</taxon>
        <taxon>Metazoa</taxon>
        <taxon>Chordata</taxon>
        <taxon>Craniata</taxon>
        <taxon>Vertebrata</taxon>
        <taxon>Euteleostomi</taxon>
        <taxon>Actinopterygii</taxon>
        <taxon>Neopterygii</taxon>
        <taxon>Teleostei</taxon>
        <taxon>Neoteleostei</taxon>
        <taxon>Acanthomorphata</taxon>
        <taxon>Ovalentaria</taxon>
        <taxon>Atherinomorphae</taxon>
        <taxon>Cyprinodontiformes</taxon>
        <taxon>Goodeidae</taxon>
        <taxon>Ilyodon</taxon>
    </lineage>
</organism>